<keyword evidence="4 6" id="KW-0289">Folate biosynthesis</keyword>
<comment type="pathway">
    <text evidence="2 6">Cofactor biosynthesis; tetrahydrofolate biosynthesis; 2-amino-4-hydroxy-6-hydroxymethyl-7,8-dihydropteridine diphosphate from 7,8-dihydroneopterin triphosphate: step 3/4.</text>
</comment>
<comment type="function">
    <text evidence="6">Catalyzes the conversion of 7,8-dihydroneopterin to 6-hydroxymethyl-7,8-dihydropterin.</text>
</comment>
<evidence type="ECO:0000256" key="2">
    <source>
        <dbReference type="ARBA" id="ARBA00005013"/>
    </source>
</evidence>
<evidence type="ECO:0000256" key="1">
    <source>
        <dbReference type="ARBA" id="ARBA00001353"/>
    </source>
</evidence>
<dbReference type="Proteomes" id="UP001483337">
    <property type="component" value="Chromosome"/>
</dbReference>
<keyword evidence="9" id="KW-1185">Reference proteome</keyword>
<reference evidence="8 9" key="1">
    <citation type="submission" date="2024-04" db="EMBL/GenBank/DDBJ databases">
        <title>Okeanomitos corallinicola gen. &amp; sp. nov. (Nostocales, Cyanobacteria), a new toxic marine heterocyst-forming cyanobacterium from a coral reef.</title>
        <authorList>
            <person name="Li H."/>
            <person name="Li R."/>
            <person name="Kang J."/>
            <person name="Hii K.S."/>
            <person name="Mohamed H.F."/>
            <person name="Xu X."/>
            <person name="Luo Z."/>
        </authorList>
    </citation>
    <scope>NUCLEOTIDE SEQUENCE [LARGE SCALE GENOMIC DNA]</scope>
    <source>
        <strain evidence="8 9">TIOX110</strain>
    </source>
</reference>
<proteinExistence type="inferred from homology"/>
<evidence type="ECO:0000313" key="8">
    <source>
        <dbReference type="EMBL" id="WZB89960.1"/>
    </source>
</evidence>
<evidence type="ECO:0000313" key="9">
    <source>
        <dbReference type="Proteomes" id="UP001483337"/>
    </source>
</evidence>
<dbReference type="InterPro" id="IPR043133">
    <property type="entry name" value="GTP-CH-I_C/QueF"/>
</dbReference>
<evidence type="ECO:0000259" key="7">
    <source>
        <dbReference type="SMART" id="SM00905"/>
    </source>
</evidence>
<organism evidence="8 9">
    <name type="scientific">Okeanomitos corallinicola TIOX110</name>
    <dbReference type="NCBI Taxonomy" id="3133117"/>
    <lineage>
        <taxon>Bacteria</taxon>
        <taxon>Bacillati</taxon>
        <taxon>Cyanobacteriota</taxon>
        <taxon>Cyanophyceae</taxon>
        <taxon>Nostocales</taxon>
        <taxon>Aphanizomenonaceae</taxon>
        <taxon>Okeanomitos</taxon>
    </lineage>
</organism>
<feature type="domain" description="Dihydroneopterin aldolase/epimerase" evidence="7">
    <location>
        <begin position="4"/>
        <end position="117"/>
    </location>
</feature>
<dbReference type="NCBIfam" id="TIGR00525">
    <property type="entry name" value="folB"/>
    <property type="match status" value="1"/>
</dbReference>
<dbReference type="GO" id="GO:0004150">
    <property type="term" value="F:dihydroneopterin aldolase activity"/>
    <property type="evidence" value="ECO:0007669"/>
    <property type="project" value="UniProtKB-EC"/>
</dbReference>
<comment type="similarity">
    <text evidence="3 6">Belongs to the DHNA family.</text>
</comment>
<gene>
    <name evidence="8" type="primary">folB</name>
    <name evidence="8" type="ORF">WJM97_09800</name>
</gene>
<name>A0ABZ2UYI0_9CYAN</name>
<dbReference type="InterPro" id="IPR006156">
    <property type="entry name" value="Dihydroneopterin_aldolase"/>
</dbReference>
<dbReference type="NCBIfam" id="TIGR00526">
    <property type="entry name" value="folB_dom"/>
    <property type="match status" value="1"/>
</dbReference>
<dbReference type="CDD" id="cd00534">
    <property type="entry name" value="DHNA_DHNTPE"/>
    <property type="match status" value="1"/>
</dbReference>
<dbReference type="EMBL" id="CP150886">
    <property type="protein sequence ID" value="WZB89960.1"/>
    <property type="molecule type" value="Genomic_DNA"/>
</dbReference>
<dbReference type="SMART" id="SM00905">
    <property type="entry name" value="FolB"/>
    <property type="match status" value="1"/>
</dbReference>
<protein>
    <recommendedName>
        <fullName evidence="6">7,8-dihydroneopterin aldolase</fullName>
        <ecNumber evidence="6">4.1.2.25</ecNumber>
    </recommendedName>
</protein>
<dbReference type="RefSeq" id="WP_353932856.1">
    <property type="nucleotide sequence ID" value="NZ_CP150886.1"/>
</dbReference>
<accession>A0ABZ2UYI0</accession>
<dbReference type="EC" id="4.1.2.25" evidence="6"/>
<dbReference type="Gene3D" id="3.30.1130.10">
    <property type="match status" value="1"/>
</dbReference>
<sequence length="121" mass="13807">MDCIYLTGIRCYGYIGYLPEERALGQWFEVDLKLWLDLTKVAETDALADTLDYRSVISSVQNLVKTSKFDLLERLAGAITNTIILQYDLVERIQVNVIKPHAPIPDFNGKINIEMTRSKVI</sequence>
<evidence type="ECO:0000256" key="3">
    <source>
        <dbReference type="ARBA" id="ARBA00005708"/>
    </source>
</evidence>
<evidence type="ECO:0000256" key="5">
    <source>
        <dbReference type="ARBA" id="ARBA00023239"/>
    </source>
</evidence>
<evidence type="ECO:0000256" key="4">
    <source>
        <dbReference type="ARBA" id="ARBA00022909"/>
    </source>
</evidence>
<dbReference type="PANTHER" id="PTHR42844:SF1">
    <property type="entry name" value="DIHYDRONEOPTERIN ALDOLASE 1-RELATED"/>
    <property type="match status" value="1"/>
</dbReference>
<dbReference type="Pfam" id="PF02152">
    <property type="entry name" value="FolB"/>
    <property type="match status" value="1"/>
</dbReference>
<dbReference type="SUPFAM" id="SSF55620">
    <property type="entry name" value="Tetrahydrobiopterin biosynthesis enzymes-like"/>
    <property type="match status" value="1"/>
</dbReference>
<dbReference type="PANTHER" id="PTHR42844">
    <property type="entry name" value="DIHYDRONEOPTERIN ALDOLASE 1-RELATED"/>
    <property type="match status" value="1"/>
</dbReference>
<keyword evidence="5 6" id="KW-0456">Lyase</keyword>
<dbReference type="InterPro" id="IPR006157">
    <property type="entry name" value="FolB_dom"/>
</dbReference>
<evidence type="ECO:0000256" key="6">
    <source>
        <dbReference type="RuleBase" id="RU362079"/>
    </source>
</evidence>
<comment type="catalytic activity">
    <reaction evidence="1 6">
        <text>7,8-dihydroneopterin = 6-hydroxymethyl-7,8-dihydropterin + glycolaldehyde</text>
        <dbReference type="Rhea" id="RHEA:10540"/>
        <dbReference type="ChEBI" id="CHEBI:17001"/>
        <dbReference type="ChEBI" id="CHEBI:17071"/>
        <dbReference type="ChEBI" id="CHEBI:44841"/>
        <dbReference type="EC" id="4.1.2.25"/>
    </reaction>
</comment>